<feature type="region of interest" description="Disordered" evidence="1">
    <location>
        <begin position="642"/>
        <end position="701"/>
    </location>
</feature>
<sequence length="770" mass="84613">MHPDLPKNIEEKVRERLKNAVDGAQICSPESIGLNVILEMRKWDDTLLLKCFDGKLKNDFIREDEEVVEARLSFLEKNQRFSDALSYMLSCKTLEKNHSASYYGFGGAVPSTTEKCLANITHYKKKFVLLLAQAGKVEQALNVLNFPVSEDIPASVLTNTGFKDTRGTTPLTQCTLAIIDFATTKKLLIAMVNENSSVEAGKIPSPSSIPEEKLKKVLAFIMTATQVNSNLRNEQAFEWFINTFCESSIINKCSPEENQVMDLLWACVSVVLSPVLTNKINGQILNFMQANVIKTLGSQCIPYDVYKSWIKKQVDIGGIERNYEIALLMLKEGRLLKKCQEGSSIRKKAVSLVKTLIKTVDALLSKNGSSNGKDRLCVVLKKIKNDFAKEIVKCGLDSLEGKLMGLIFKNDPSFENFEDVRKACGGEKWPSIKSEMMDFLKKHLSSRSHAACCVEVFGRYGMYDEVKQTLAAVGSSNVSSICEKIKVTLLKLEKPDEACQFADACCDWLSKTLCDVAFSSWRYSFNNLPDSVVSCVKAIAAFKQQTSNDILTAAMRHTSEYFSRNTVQQKHRCYLERWLSEIKGLFGKCELTAWSWAFHELTTGPLKRKSAVIKHLMNSTSLQLGTLTYNQLRLMQTKAKVNTASKDKNTPAHAQGKVQKRSGCETQAPATSTVQKNVSGGSFVPLTSGKQAQGSAQERAMNAPGCGTQGLLAATASSQFVNSAQGNALSAKKGTVGVPAVAIANENVASLPGSKASMFVAIAPMSPASP</sequence>
<evidence type="ECO:0000256" key="1">
    <source>
        <dbReference type="SAM" id="MobiDB-lite"/>
    </source>
</evidence>
<evidence type="ECO:0000313" key="3">
    <source>
        <dbReference type="Proteomes" id="UP000275408"/>
    </source>
</evidence>
<comment type="caution">
    <text evidence="2">The sequence shown here is derived from an EMBL/GenBank/DDBJ whole genome shotgun (WGS) entry which is preliminary data.</text>
</comment>
<feature type="compositionally biased region" description="Polar residues" evidence="1">
    <location>
        <begin position="664"/>
        <end position="680"/>
    </location>
</feature>
<gene>
    <name evidence="2" type="ORF">pdam_00024950</name>
</gene>
<name>A0A3M6U2R9_POCDA</name>
<keyword evidence="3" id="KW-1185">Reference proteome</keyword>
<dbReference type="OrthoDB" id="5981943at2759"/>
<dbReference type="AlphaFoldDB" id="A0A3M6U2R9"/>
<dbReference type="EMBL" id="RCHS01002325">
    <property type="protein sequence ID" value="RMX47920.1"/>
    <property type="molecule type" value="Genomic_DNA"/>
</dbReference>
<proteinExistence type="predicted"/>
<dbReference type="Proteomes" id="UP000275408">
    <property type="component" value="Unassembled WGS sequence"/>
</dbReference>
<reference evidence="2 3" key="1">
    <citation type="journal article" date="2018" name="Sci. Rep.">
        <title>Comparative analysis of the Pocillopora damicornis genome highlights role of immune system in coral evolution.</title>
        <authorList>
            <person name="Cunning R."/>
            <person name="Bay R.A."/>
            <person name="Gillette P."/>
            <person name="Baker A.C."/>
            <person name="Traylor-Knowles N."/>
        </authorList>
    </citation>
    <scope>NUCLEOTIDE SEQUENCE [LARGE SCALE GENOMIC DNA]</scope>
    <source>
        <strain evidence="2">RSMAS</strain>
        <tissue evidence="2">Whole animal</tissue>
    </source>
</reference>
<accession>A0A3M6U2R9</accession>
<organism evidence="2 3">
    <name type="scientific">Pocillopora damicornis</name>
    <name type="common">Cauliflower coral</name>
    <name type="synonym">Millepora damicornis</name>
    <dbReference type="NCBI Taxonomy" id="46731"/>
    <lineage>
        <taxon>Eukaryota</taxon>
        <taxon>Metazoa</taxon>
        <taxon>Cnidaria</taxon>
        <taxon>Anthozoa</taxon>
        <taxon>Hexacorallia</taxon>
        <taxon>Scleractinia</taxon>
        <taxon>Astrocoeniina</taxon>
        <taxon>Pocilloporidae</taxon>
        <taxon>Pocillopora</taxon>
    </lineage>
</organism>
<evidence type="ECO:0000313" key="2">
    <source>
        <dbReference type="EMBL" id="RMX47920.1"/>
    </source>
</evidence>
<protein>
    <submittedName>
        <fullName evidence="2">Uncharacterized protein</fullName>
    </submittedName>
</protein>